<dbReference type="EMBL" id="LN854351">
    <property type="protein sequence ID" value="CRY98149.1"/>
    <property type="molecule type" value="Genomic_DNA"/>
</dbReference>
<keyword evidence="2" id="KW-0614">Plasmid</keyword>
<sequence length="126" mass="14485">MSERKQVSRTSGKRSQAKGRAGELELCRLLQGYGYPVQPGEAVSYGSTPDLTGLDGVHIERKRGERQALYEWIEQAQRDSGKFKDGLPAIFWRKNRAPWLVCMTLENRIELYQRKKAEEIGKERSE</sequence>
<organism evidence="2">
    <name type="scientific">uncultured prokaryote</name>
    <dbReference type="NCBI Taxonomy" id="198431"/>
    <lineage>
        <taxon>unclassified sequences</taxon>
        <taxon>environmental samples</taxon>
    </lineage>
</organism>
<proteinExistence type="predicted"/>
<geneLocation type="plasmid" evidence="2">
    <name>pRGRH1858</name>
</geneLocation>
<dbReference type="AlphaFoldDB" id="A0A0H5Q9U8"/>
<evidence type="ECO:0000313" key="2">
    <source>
        <dbReference type="EMBL" id="CRY98149.1"/>
    </source>
</evidence>
<feature type="region of interest" description="Disordered" evidence="1">
    <location>
        <begin position="1"/>
        <end position="20"/>
    </location>
</feature>
<reference evidence="2" key="2">
    <citation type="submission" date="2015-07" db="EMBL/GenBank/DDBJ databases">
        <title>Plasmids, circular viruses and viroids from rat gut.</title>
        <authorList>
            <person name="Jorgensen T.J."/>
            <person name="Hansen M.A."/>
            <person name="Xu Z."/>
            <person name="Tabak M.A."/>
            <person name="Sorensen S.J."/>
            <person name="Hansen L.H."/>
        </authorList>
    </citation>
    <scope>NUCLEOTIDE SEQUENCE</scope>
    <source>
        <plasmid evidence="2">pRGRH1858</plasmid>
    </source>
</reference>
<evidence type="ECO:0000256" key="1">
    <source>
        <dbReference type="SAM" id="MobiDB-lite"/>
    </source>
</evidence>
<accession>A0A0H5Q9U8</accession>
<name>A0A0H5Q9U8_9ZZZZ</name>
<reference evidence="2" key="1">
    <citation type="submission" date="2015-06" db="EMBL/GenBank/DDBJ databases">
        <authorList>
            <person name="Joergensen T."/>
        </authorList>
    </citation>
    <scope>NUCLEOTIDE SEQUENCE</scope>
    <source>
        <plasmid evidence="2">pRGRH1858</plasmid>
    </source>
</reference>
<protein>
    <submittedName>
        <fullName evidence="2">Uncharacterized protein</fullName>
    </submittedName>
</protein>